<evidence type="ECO:0000313" key="2">
    <source>
        <dbReference type="EMBL" id="HAE27990.1"/>
    </source>
</evidence>
<sequence>MSRAIKVSTTDRFNPIIILSDLVDGAKRVHLWLAFASDEIQNRYRRSKLGLAWIVISYLVFVASISLFFGNFSDL</sequence>
<keyword evidence="1" id="KW-1133">Transmembrane helix</keyword>
<dbReference type="EMBL" id="DMAN01000282">
    <property type="protein sequence ID" value="HAE27990.1"/>
    <property type="molecule type" value="Genomic_DNA"/>
</dbReference>
<evidence type="ECO:0008006" key="4">
    <source>
        <dbReference type="Google" id="ProtNLM"/>
    </source>
</evidence>
<evidence type="ECO:0000256" key="1">
    <source>
        <dbReference type="SAM" id="Phobius"/>
    </source>
</evidence>
<feature type="transmembrane region" description="Helical" evidence="1">
    <location>
        <begin position="49"/>
        <end position="69"/>
    </location>
</feature>
<protein>
    <recommendedName>
        <fullName evidence="4">ABC transporter permease</fullName>
    </recommendedName>
</protein>
<accession>A0A3B9GZZ8</accession>
<keyword evidence="1" id="KW-0472">Membrane</keyword>
<feature type="non-terminal residue" evidence="2">
    <location>
        <position position="75"/>
    </location>
</feature>
<dbReference type="AlphaFoldDB" id="A0A3B9GZZ8"/>
<gene>
    <name evidence="2" type="ORF">DCG58_12575</name>
</gene>
<organism evidence="2 3">
    <name type="scientific">Hyphomonas adhaerens</name>
    <dbReference type="NCBI Taxonomy" id="81029"/>
    <lineage>
        <taxon>Bacteria</taxon>
        <taxon>Pseudomonadati</taxon>
        <taxon>Pseudomonadota</taxon>
        <taxon>Alphaproteobacteria</taxon>
        <taxon>Hyphomonadales</taxon>
        <taxon>Hyphomonadaceae</taxon>
        <taxon>Hyphomonas</taxon>
    </lineage>
</organism>
<reference evidence="2 3" key="1">
    <citation type="journal article" date="2018" name="Nat. Biotechnol.">
        <title>A standardized bacterial taxonomy based on genome phylogeny substantially revises the tree of life.</title>
        <authorList>
            <person name="Parks D.H."/>
            <person name="Chuvochina M."/>
            <person name="Waite D.W."/>
            <person name="Rinke C."/>
            <person name="Skarshewski A."/>
            <person name="Chaumeil P.A."/>
            <person name="Hugenholtz P."/>
        </authorList>
    </citation>
    <scope>NUCLEOTIDE SEQUENCE [LARGE SCALE GENOMIC DNA]</scope>
    <source>
        <strain evidence="2">UBA8733</strain>
    </source>
</reference>
<keyword evidence="1" id="KW-0812">Transmembrane</keyword>
<name>A0A3B9GZZ8_9PROT</name>
<comment type="caution">
    <text evidence="2">The sequence shown here is derived from an EMBL/GenBank/DDBJ whole genome shotgun (WGS) entry which is preliminary data.</text>
</comment>
<dbReference type="Proteomes" id="UP000259610">
    <property type="component" value="Unassembled WGS sequence"/>
</dbReference>
<proteinExistence type="predicted"/>
<evidence type="ECO:0000313" key="3">
    <source>
        <dbReference type="Proteomes" id="UP000259610"/>
    </source>
</evidence>